<dbReference type="Proteomes" id="UP000284892">
    <property type="component" value="Unassembled WGS sequence"/>
</dbReference>
<dbReference type="RefSeq" id="WP_245977147.1">
    <property type="nucleotide sequence ID" value="NZ_RAQJ01000001.1"/>
</dbReference>
<organism evidence="1 2">
    <name type="scientific">Ichthyenterobacterium magnum</name>
    <dbReference type="NCBI Taxonomy" id="1230530"/>
    <lineage>
        <taxon>Bacteria</taxon>
        <taxon>Pseudomonadati</taxon>
        <taxon>Bacteroidota</taxon>
        <taxon>Flavobacteriia</taxon>
        <taxon>Flavobacteriales</taxon>
        <taxon>Flavobacteriaceae</taxon>
        <taxon>Ichthyenterobacterium</taxon>
    </lineage>
</organism>
<sequence length="799" mass="93300">MNYRSDKMKIIHSKHKTPELPMQLFVSFAKVFDFYKKYAEDVNHPYHKSAKQVSEYLGQFPELVEGFDDFSLLDKYADQIDLMLEGLFPEILTDNEIKAASVPFSFTSFKFSKRFESILENAGKDFDFKVRNMEESQMYIAACTIILMSVYNKPIDFKRPFFFDFPNKNNGITHHYRVALNGDFMDIVKTDAAPEITDEDIKLLLDNFHNIDIWKEKFPPNSYVLKGFGIMNLFDVTQDQTISEIRSDLLKKDDGSIVQKLRLSLSEFYRISDLKLGFSLFEIANKSLESTRIKKSESLILDNEQMVSCRTFFCLHIIDKVFNKIEPVAISNVDAYGESSGHNTFYKRLKEKGIGSIILIPIKASKHNDLALLEIASPRPYELNSVNQQKLVDIIPVFEAAVERSSEEYLNTLEATIQEHYTSIHPTVKWRFYEAAEKYQTDLYNKEENPQIDDIVFNDVYPLFGQSDIKGSSLARNTAIKEDLTTQLTLAIKVLKEACQTEKLPIYKELMFRVEEYIVDVKEGLKAGDEIGILDFLKRDIYPVFSHIKVINNELKELVEVYMNRLDKDLHVVYEKRKAYEYSVMLLNEKLANFIDKKQEEAQAMFPHYFERYKTDGVEYNMYIGQSLVKNKTFDDLYLYNLRLWQLQNTYEMEQVAFNTRKQLEHDLQVASLILVHSNPMAIKFRMDEKQFDVDGAYNIRYEIIKKRIDKAHIKNTDERLTVPGKIAIVYSQDKDAREYRKYIKYLQSKGCLGKLEELILEDLQGVSGLKALRVEVIYKDNFCEKSSMTIDELMEEFK</sequence>
<evidence type="ECO:0000313" key="2">
    <source>
        <dbReference type="Proteomes" id="UP000284892"/>
    </source>
</evidence>
<proteinExistence type="predicted"/>
<accession>A0A420DW42</accession>
<dbReference type="EMBL" id="RAQJ01000001">
    <property type="protein sequence ID" value="RKE98443.1"/>
    <property type="molecule type" value="Genomic_DNA"/>
</dbReference>
<name>A0A420DW42_9FLAO</name>
<comment type="caution">
    <text evidence="1">The sequence shown here is derived from an EMBL/GenBank/DDBJ whole genome shotgun (WGS) entry which is preliminary data.</text>
</comment>
<gene>
    <name evidence="1" type="ORF">BXY80_0530</name>
</gene>
<evidence type="ECO:0000313" key="1">
    <source>
        <dbReference type="EMBL" id="RKE98443.1"/>
    </source>
</evidence>
<evidence type="ECO:0008006" key="3">
    <source>
        <dbReference type="Google" id="ProtNLM"/>
    </source>
</evidence>
<dbReference type="AlphaFoldDB" id="A0A420DW42"/>
<reference evidence="1 2" key="1">
    <citation type="submission" date="2018-09" db="EMBL/GenBank/DDBJ databases">
        <title>Genomic Encyclopedia of Archaeal and Bacterial Type Strains, Phase II (KMG-II): from individual species to whole genera.</title>
        <authorList>
            <person name="Goeker M."/>
        </authorList>
    </citation>
    <scope>NUCLEOTIDE SEQUENCE [LARGE SCALE GENOMIC DNA]</scope>
    <source>
        <strain evidence="1 2">DSM 26283</strain>
    </source>
</reference>
<protein>
    <recommendedName>
        <fullName evidence="3">GAF domain-containing protein</fullName>
    </recommendedName>
</protein>
<keyword evidence="2" id="KW-1185">Reference proteome</keyword>